<name>A0A7D7WGU0_9MICO</name>
<sequence>MDKYEASNGILVHIDNDLFVQRARKDLPVPVAGGEYIQALREFFRAERDEELGRWRWSERPEFVVHQGDDILLVVNELTGESVKRNGLYAHDVAGDAAAAYRDAHPEPKPWHDAKPHEVWTISRGPDDRYFPFRVVGRQFIYVDDETQKFAINDEQILDADRIYPPKES</sequence>
<reference evidence="1 2" key="1">
    <citation type="journal article" date="2020" name="Front. Microbiol.">
        <title>Design of Bacterial Strain-Specific qPCR Assays Using NGS Data and Publicly Available Resources and Its Application to Track Biocontrol Strains.</title>
        <authorList>
            <person name="Hernandez I."/>
            <person name="Sant C."/>
            <person name="Martinez R."/>
            <person name="Fernandez C."/>
        </authorList>
    </citation>
    <scope>NUCLEOTIDE SEQUENCE [LARGE SCALE GENOMIC DNA]</scope>
    <source>
        <strain evidence="1 2">B24</strain>
    </source>
</reference>
<protein>
    <submittedName>
        <fullName evidence="1">Uncharacterized protein</fullName>
    </submittedName>
</protein>
<accession>A0A7D7WGU0</accession>
<dbReference type="Proteomes" id="UP000515708">
    <property type="component" value="Chromosome"/>
</dbReference>
<evidence type="ECO:0000313" key="2">
    <source>
        <dbReference type="Proteomes" id="UP000515708"/>
    </source>
</evidence>
<organism evidence="1 2">
    <name type="scientific">Microbacterium esteraromaticum</name>
    <dbReference type="NCBI Taxonomy" id="57043"/>
    <lineage>
        <taxon>Bacteria</taxon>
        <taxon>Bacillati</taxon>
        <taxon>Actinomycetota</taxon>
        <taxon>Actinomycetes</taxon>
        <taxon>Micrococcales</taxon>
        <taxon>Microbacteriaceae</taxon>
        <taxon>Microbacterium</taxon>
    </lineage>
</organism>
<gene>
    <name evidence="1" type="ORF">FVO59_11795</name>
</gene>
<dbReference type="EMBL" id="CP043732">
    <property type="protein sequence ID" value="QMU97811.1"/>
    <property type="molecule type" value="Genomic_DNA"/>
</dbReference>
<dbReference type="AlphaFoldDB" id="A0A7D7WGU0"/>
<proteinExistence type="predicted"/>
<dbReference type="RefSeq" id="WP_182252812.1">
    <property type="nucleotide sequence ID" value="NZ_CP043732.1"/>
</dbReference>
<evidence type="ECO:0000313" key="1">
    <source>
        <dbReference type="EMBL" id="QMU97811.1"/>
    </source>
</evidence>